<dbReference type="SUPFAM" id="SSF46894">
    <property type="entry name" value="C-terminal effector domain of the bipartite response regulators"/>
    <property type="match status" value="1"/>
</dbReference>
<dbReference type="SUPFAM" id="SSF52172">
    <property type="entry name" value="CheY-like"/>
    <property type="match status" value="1"/>
</dbReference>
<dbReference type="GO" id="GO:0005829">
    <property type="term" value="C:cytosol"/>
    <property type="evidence" value="ECO:0007669"/>
    <property type="project" value="TreeGrafter"/>
</dbReference>
<keyword evidence="3 8" id="KW-0597">Phosphoprotein</keyword>
<protein>
    <submittedName>
        <fullName evidence="11">Two-component response regulator, SAPR family, consists of REC, wHTH and BTAD domains</fullName>
    </submittedName>
</protein>
<evidence type="ECO:0000256" key="4">
    <source>
        <dbReference type="ARBA" id="ARBA00023012"/>
    </source>
</evidence>
<name>A0A1I5PX11_9BACI</name>
<dbReference type="InterPro" id="IPR001867">
    <property type="entry name" value="OmpR/PhoB-type_DNA-bd"/>
</dbReference>
<dbReference type="Gene3D" id="1.25.40.10">
    <property type="entry name" value="Tetratricopeptide repeat domain"/>
    <property type="match status" value="1"/>
</dbReference>
<dbReference type="GO" id="GO:0032993">
    <property type="term" value="C:protein-DNA complex"/>
    <property type="evidence" value="ECO:0007669"/>
    <property type="project" value="TreeGrafter"/>
</dbReference>
<dbReference type="PROSITE" id="PS50110">
    <property type="entry name" value="RESPONSE_REGULATORY"/>
    <property type="match status" value="1"/>
</dbReference>
<dbReference type="Pfam" id="PF00486">
    <property type="entry name" value="Trans_reg_C"/>
    <property type="match status" value="1"/>
</dbReference>
<gene>
    <name evidence="10" type="ORF">HHA03_17710</name>
    <name evidence="11" type="ORF">SAMN05421839_11722</name>
</gene>
<keyword evidence="6" id="KW-0238">DNA-binding</keyword>
<dbReference type="SMART" id="SM00862">
    <property type="entry name" value="Trans_reg_C"/>
    <property type="match status" value="1"/>
</dbReference>
<dbReference type="InterPro" id="IPR001789">
    <property type="entry name" value="Sig_transdc_resp-reg_receiver"/>
</dbReference>
<dbReference type="SUPFAM" id="SSF48452">
    <property type="entry name" value="TPR-like"/>
    <property type="match status" value="1"/>
</dbReference>
<dbReference type="EMBL" id="BJWI01000028">
    <property type="protein sequence ID" value="GEM02239.1"/>
    <property type="molecule type" value="Genomic_DNA"/>
</dbReference>
<feature type="domain" description="Response regulatory" evidence="9">
    <location>
        <begin position="2"/>
        <end position="116"/>
    </location>
</feature>
<dbReference type="Gene3D" id="1.10.10.10">
    <property type="entry name" value="Winged helix-like DNA-binding domain superfamily/Winged helix DNA-binding domain"/>
    <property type="match status" value="1"/>
</dbReference>
<dbReference type="Gene3D" id="3.40.50.2300">
    <property type="match status" value="1"/>
</dbReference>
<keyword evidence="7" id="KW-0804">Transcription</keyword>
<dbReference type="STRING" id="306540.SAMN05421839_11722"/>
<evidence type="ECO:0000313" key="10">
    <source>
        <dbReference type="EMBL" id="GEM02239.1"/>
    </source>
</evidence>
<evidence type="ECO:0000256" key="8">
    <source>
        <dbReference type="PROSITE-ProRule" id="PRU00169"/>
    </source>
</evidence>
<dbReference type="GO" id="GO:0006355">
    <property type="term" value="P:regulation of DNA-templated transcription"/>
    <property type="evidence" value="ECO:0007669"/>
    <property type="project" value="InterPro"/>
</dbReference>
<evidence type="ECO:0000256" key="2">
    <source>
        <dbReference type="ARBA" id="ARBA00005820"/>
    </source>
</evidence>
<dbReference type="InterPro" id="IPR036388">
    <property type="entry name" value="WH-like_DNA-bd_sf"/>
</dbReference>
<evidence type="ECO:0000256" key="6">
    <source>
        <dbReference type="ARBA" id="ARBA00023125"/>
    </source>
</evidence>
<evidence type="ECO:0000313" key="12">
    <source>
        <dbReference type="Proteomes" id="UP000242243"/>
    </source>
</evidence>
<dbReference type="InterPro" id="IPR011006">
    <property type="entry name" value="CheY-like_superfamily"/>
</dbReference>
<dbReference type="OrthoDB" id="3190595at2"/>
<dbReference type="SMART" id="SM01043">
    <property type="entry name" value="BTAD"/>
    <property type="match status" value="1"/>
</dbReference>
<dbReference type="GO" id="GO:0000156">
    <property type="term" value="F:phosphorelay response regulator activity"/>
    <property type="evidence" value="ECO:0007669"/>
    <property type="project" value="TreeGrafter"/>
</dbReference>
<dbReference type="Pfam" id="PF03704">
    <property type="entry name" value="BTAD"/>
    <property type="match status" value="1"/>
</dbReference>
<dbReference type="Pfam" id="PF00072">
    <property type="entry name" value="Response_reg"/>
    <property type="match status" value="1"/>
</dbReference>
<feature type="modified residue" description="4-aspartylphosphate" evidence="8">
    <location>
        <position position="53"/>
    </location>
</feature>
<comment type="subcellular location">
    <subcellularLocation>
        <location evidence="1">Cytoplasm</location>
    </subcellularLocation>
</comment>
<dbReference type="PANTHER" id="PTHR48111">
    <property type="entry name" value="REGULATOR OF RPOS"/>
    <property type="match status" value="1"/>
</dbReference>
<dbReference type="GO" id="GO:0000976">
    <property type="term" value="F:transcription cis-regulatory region binding"/>
    <property type="evidence" value="ECO:0007669"/>
    <property type="project" value="TreeGrafter"/>
</dbReference>
<evidence type="ECO:0000256" key="3">
    <source>
        <dbReference type="ARBA" id="ARBA00022553"/>
    </source>
</evidence>
<evidence type="ECO:0000256" key="7">
    <source>
        <dbReference type="ARBA" id="ARBA00023163"/>
    </source>
</evidence>
<dbReference type="InterPro" id="IPR039420">
    <property type="entry name" value="WalR-like"/>
</dbReference>
<dbReference type="InterPro" id="IPR016032">
    <property type="entry name" value="Sig_transdc_resp-reg_C-effctor"/>
</dbReference>
<dbReference type="AlphaFoldDB" id="A0A1I5PX11"/>
<dbReference type="EMBL" id="FOXC01000017">
    <property type="protein sequence ID" value="SFP38544.1"/>
    <property type="molecule type" value="Genomic_DNA"/>
</dbReference>
<dbReference type="InterPro" id="IPR011990">
    <property type="entry name" value="TPR-like_helical_dom_sf"/>
</dbReference>
<comment type="similarity">
    <text evidence="2">Belongs to the AfsR/DnrI/RedD regulatory family.</text>
</comment>
<reference evidence="10 13" key="2">
    <citation type="submission" date="2019-07" db="EMBL/GenBank/DDBJ databases">
        <title>Whole genome shotgun sequence of Halolactibacillus halophilus NBRC 100868.</title>
        <authorList>
            <person name="Hosoyama A."/>
            <person name="Uohara A."/>
            <person name="Ohji S."/>
            <person name="Ichikawa N."/>
        </authorList>
    </citation>
    <scope>NUCLEOTIDE SEQUENCE [LARGE SCALE GENOMIC DNA]</scope>
    <source>
        <strain evidence="10 13">NBRC 100868</strain>
    </source>
</reference>
<dbReference type="RefSeq" id="WP_159430137.1">
    <property type="nucleotide sequence ID" value="NZ_BJWI01000028.1"/>
</dbReference>
<evidence type="ECO:0000259" key="9">
    <source>
        <dbReference type="PROSITE" id="PS50110"/>
    </source>
</evidence>
<keyword evidence="5" id="KW-0805">Transcription regulation</keyword>
<dbReference type="Proteomes" id="UP000242243">
    <property type="component" value="Unassembled WGS sequence"/>
</dbReference>
<accession>A0A1I5PX11</accession>
<evidence type="ECO:0000313" key="11">
    <source>
        <dbReference type="EMBL" id="SFP38544.1"/>
    </source>
</evidence>
<sequence>MKVCIFDDEVMAIEFLTHQLSKINGVEITLTSSTPYLDHYHDLLKNIDVVFLDIEMPEIDGLALAEQLNEQYPHIHIVFVSAYKGYAIEAFELSALDYLLKPVKLDRLKKTINRIEQQLPLNSSINNSNKHLLIQVLGPLEFILDDNLITNTIQWRTSKSKEVFLFLLHHAGAVLSKSRIVETLWPDIDPDKGFANLYVNIYNVRKSLKQLKNFITITNVDNGYAIKLRHTDIDKQLWYAFFKKNFSLHDAIPLDYQHHLDMYKGFYLEELDYIWAEAERFEIDESWVHHAKLLADFYFNNNDIEQASRWYTTIIKRRPDDEQVAFQLMKLYADLNYRMLVEHQYKDLQKNLHDLNVSMDTTIKNWFAEWQRQFYT</sequence>
<evidence type="ECO:0000313" key="13">
    <source>
        <dbReference type="Proteomes" id="UP000321547"/>
    </source>
</evidence>
<evidence type="ECO:0000256" key="1">
    <source>
        <dbReference type="ARBA" id="ARBA00004496"/>
    </source>
</evidence>
<organism evidence="11 12">
    <name type="scientific">Halolactibacillus halophilus</name>
    <dbReference type="NCBI Taxonomy" id="306540"/>
    <lineage>
        <taxon>Bacteria</taxon>
        <taxon>Bacillati</taxon>
        <taxon>Bacillota</taxon>
        <taxon>Bacilli</taxon>
        <taxon>Bacillales</taxon>
        <taxon>Bacillaceae</taxon>
        <taxon>Halolactibacillus</taxon>
    </lineage>
</organism>
<dbReference type="InterPro" id="IPR005158">
    <property type="entry name" value="BTAD"/>
</dbReference>
<proteinExistence type="inferred from homology"/>
<reference evidence="11 12" key="1">
    <citation type="submission" date="2016-10" db="EMBL/GenBank/DDBJ databases">
        <authorList>
            <person name="de Groot N.N."/>
        </authorList>
    </citation>
    <scope>NUCLEOTIDE SEQUENCE [LARGE SCALE GENOMIC DNA]</scope>
    <source>
        <strain evidence="11 12">DSM 17073</strain>
    </source>
</reference>
<dbReference type="SMART" id="SM00448">
    <property type="entry name" value="REC"/>
    <property type="match status" value="1"/>
</dbReference>
<evidence type="ECO:0000256" key="5">
    <source>
        <dbReference type="ARBA" id="ARBA00023015"/>
    </source>
</evidence>
<keyword evidence="4" id="KW-0902">Two-component regulatory system</keyword>
<keyword evidence="13" id="KW-1185">Reference proteome</keyword>
<dbReference type="Proteomes" id="UP000321547">
    <property type="component" value="Unassembled WGS sequence"/>
</dbReference>
<dbReference type="PANTHER" id="PTHR48111:SF1">
    <property type="entry name" value="TWO-COMPONENT RESPONSE REGULATOR ORR33"/>
    <property type="match status" value="1"/>
</dbReference>